<evidence type="ECO:0000256" key="3">
    <source>
        <dbReference type="ARBA" id="ARBA00022576"/>
    </source>
</evidence>
<gene>
    <name evidence="10" type="ORF">ET33_14600</name>
</gene>
<dbReference type="PANTHER" id="PTHR46577:SF2">
    <property type="entry name" value="TRANSCRIPTIONAL REGULATORY PROTEIN"/>
    <property type="match status" value="1"/>
</dbReference>
<evidence type="ECO:0000313" key="10">
    <source>
        <dbReference type="EMBL" id="KEQ23703.1"/>
    </source>
</evidence>
<protein>
    <submittedName>
        <fullName evidence="10">GntR family transcriptional regulator</fullName>
    </submittedName>
</protein>
<keyword evidence="7" id="KW-0238">DNA-binding</keyword>
<keyword evidence="5" id="KW-0663">Pyridoxal phosphate</keyword>
<dbReference type="FunFam" id="1.10.10.10:FF:000079">
    <property type="entry name" value="GntR family transcriptional regulator"/>
    <property type="match status" value="1"/>
</dbReference>
<evidence type="ECO:0000256" key="5">
    <source>
        <dbReference type="ARBA" id="ARBA00022898"/>
    </source>
</evidence>
<dbReference type="eggNOG" id="COG1167">
    <property type="taxonomic scope" value="Bacteria"/>
</dbReference>
<keyword evidence="4" id="KW-0808">Transferase</keyword>
<dbReference type="InterPro" id="IPR004839">
    <property type="entry name" value="Aminotransferase_I/II_large"/>
</dbReference>
<dbReference type="GO" id="GO:0008483">
    <property type="term" value="F:transaminase activity"/>
    <property type="evidence" value="ECO:0007669"/>
    <property type="project" value="UniProtKB-KW"/>
</dbReference>
<feature type="domain" description="HTH gntR-type" evidence="9">
    <location>
        <begin position="14"/>
        <end position="82"/>
    </location>
</feature>
<comment type="similarity">
    <text evidence="2">In the C-terminal section; belongs to the class-I pyridoxal-phosphate-dependent aminotransferase family.</text>
</comment>
<evidence type="ECO:0000256" key="4">
    <source>
        <dbReference type="ARBA" id="ARBA00022679"/>
    </source>
</evidence>
<dbReference type="PROSITE" id="PS50949">
    <property type="entry name" value="HTH_GNTR"/>
    <property type="match status" value="1"/>
</dbReference>
<dbReference type="InterPro" id="IPR015424">
    <property type="entry name" value="PyrdxlP-dep_Trfase"/>
</dbReference>
<dbReference type="FunFam" id="3.40.640.10:FF:000023">
    <property type="entry name" value="Transcriptional regulator, GntR family"/>
    <property type="match status" value="1"/>
</dbReference>
<evidence type="ECO:0000256" key="7">
    <source>
        <dbReference type="ARBA" id="ARBA00023125"/>
    </source>
</evidence>
<dbReference type="EMBL" id="JNVM01000020">
    <property type="protein sequence ID" value="KEQ23703.1"/>
    <property type="molecule type" value="Genomic_DNA"/>
</dbReference>
<dbReference type="InterPro" id="IPR015421">
    <property type="entry name" value="PyrdxlP-dep_Trfase_major"/>
</dbReference>
<comment type="caution">
    <text evidence="10">The sequence shown here is derived from an EMBL/GenBank/DDBJ whole genome shotgun (WGS) entry which is preliminary data.</text>
</comment>
<dbReference type="Pfam" id="PF00155">
    <property type="entry name" value="Aminotran_1_2"/>
    <property type="match status" value="1"/>
</dbReference>
<proteinExistence type="inferred from homology"/>
<keyword evidence="11" id="KW-1185">Reference proteome</keyword>
<dbReference type="PANTHER" id="PTHR46577">
    <property type="entry name" value="HTH-TYPE TRANSCRIPTIONAL REGULATORY PROTEIN GABR"/>
    <property type="match status" value="1"/>
</dbReference>
<dbReference type="Proteomes" id="UP000028123">
    <property type="component" value="Unassembled WGS sequence"/>
</dbReference>
<dbReference type="InterPro" id="IPR015422">
    <property type="entry name" value="PyrdxlP-dep_Trfase_small"/>
</dbReference>
<dbReference type="PRINTS" id="PR00035">
    <property type="entry name" value="HTHGNTR"/>
</dbReference>
<keyword evidence="6" id="KW-0805">Transcription regulation</keyword>
<comment type="cofactor">
    <cofactor evidence="1">
        <name>pyridoxal 5'-phosphate</name>
        <dbReference type="ChEBI" id="CHEBI:597326"/>
    </cofactor>
</comment>
<dbReference type="CDD" id="cd00609">
    <property type="entry name" value="AAT_like"/>
    <property type="match status" value="1"/>
</dbReference>
<evidence type="ECO:0000256" key="8">
    <source>
        <dbReference type="ARBA" id="ARBA00023163"/>
    </source>
</evidence>
<dbReference type="Gene3D" id="1.10.10.10">
    <property type="entry name" value="Winged helix-like DNA-binding domain superfamily/Winged helix DNA-binding domain"/>
    <property type="match status" value="1"/>
</dbReference>
<dbReference type="InterPro" id="IPR000524">
    <property type="entry name" value="Tscrpt_reg_HTH_GntR"/>
</dbReference>
<dbReference type="InterPro" id="IPR036390">
    <property type="entry name" value="WH_DNA-bd_sf"/>
</dbReference>
<name>A0A081NZ30_9BACL</name>
<dbReference type="Gene3D" id="3.90.1150.10">
    <property type="entry name" value="Aspartate Aminotransferase, domain 1"/>
    <property type="match status" value="1"/>
</dbReference>
<dbReference type="GO" id="GO:0003700">
    <property type="term" value="F:DNA-binding transcription factor activity"/>
    <property type="evidence" value="ECO:0007669"/>
    <property type="project" value="InterPro"/>
</dbReference>
<dbReference type="AlphaFoldDB" id="A0A081NZ30"/>
<keyword evidence="8" id="KW-0804">Transcription</keyword>
<dbReference type="GO" id="GO:0003677">
    <property type="term" value="F:DNA binding"/>
    <property type="evidence" value="ECO:0007669"/>
    <property type="project" value="UniProtKB-KW"/>
</dbReference>
<dbReference type="Gene3D" id="3.40.640.10">
    <property type="entry name" value="Type I PLP-dependent aspartate aminotransferase-like (Major domain)"/>
    <property type="match status" value="1"/>
</dbReference>
<evidence type="ECO:0000313" key="11">
    <source>
        <dbReference type="Proteomes" id="UP000028123"/>
    </source>
</evidence>
<dbReference type="SUPFAM" id="SSF46785">
    <property type="entry name" value="Winged helix' DNA-binding domain"/>
    <property type="match status" value="1"/>
</dbReference>
<dbReference type="InterPro" id="IPR036388">
    <property type="entry name" value="WH-like_DNA-bd_sf"/>
</dbReference>
<dbReference type="GO" id="GO:0030170">
    <property type="term" value="F:pyridoxal phosphate binding"/>
    <property type="evidence" value="ECO:0007669"/>
    <property type="project" value="InterPro"/>
</dbReference>
<dbReference type="SUPFAM" id="SSF53383">
    <property type="entry name" value="PLP-dependent transferases"/>
    <property type="match status" value="1"/>
</dbReference>
<reference evidence="10 11" key="1">
    <citation type="submission" date="2014-06" db="EMBL/GenBank/DDBJ databases">
        <title>Draft genome sequence of Paenibacillus sp. MSt1.</title>
        <authorList>
            <person name="Aw Y.K."/>
            <person name="Ong K.S."/>
            <person name="Gan H.M."/>
            <person name="Lee S.M."/>
        </authorList>
    </citation>
    <scope>NUCLEOTIDE SEQUENCE [LARGE SCALE GENOMIC DNA]</scope>
    <source>
        <strain evidence="10 11">MSt1</strain>
    </source>
</reference>
<evidence type="ECO:0000259" key="9">
    <source>
        <dbReference type="PROSITE" id="PS50949"/>
    </source>
</evidence>
<dbReference type="RefSeq" id="WP_036687624.1">
    <property type="nucleotide sequence ID" value="NZ_JNVM01000020.1"/>
</dbReference>
<evidence type="ECO:0000256" key="2">
    <source>
        <dbReference type="ARBA" id="ARBA00005384"/>
    </source>
</evidence>
<sequence>MYRIDWQPDENSPLPLYLQIKTYMKRKIENGEWPVGSRIPTQRQLAEALGVNRSTVVTALQELIADGLLEGDGRRGTKVVNNPWSLLTSRTPPDWDSYVQAGWHRPNLPTIQTINETEFQAGMIRLSTGEPSPSLYPQPLLGEVFGRLASRIHTLGYEEPRGLLPLREQLSRHLQAHGIAASPASILIVSGALQALQLISLGLVKPGATMIAESPSYLHSLHVFHSTGVRLAGLEMDSEGIRIRGLTELKPQPNRMLYTIPSFHNPTGIVMSERRRVELLRECERLQLPVIEDDVYRELWLDTTPPLPLKARDPSGLVLYLGSVSKTVGPGLRTGWIVGPEPVIRRLADLKMQTDYGSSSISQWALTEWFERGFHEEHLSRVRIVLRQRRDDVLDMLQKHLSGLAVWHVPTGGFYIWLRIVPPVSMNALFTRALQEGILFNPGTVYDSLGGPYIRLSYSFESAERLNFGLGKLAGLIRELNSQPR</sequence>
<dbReference type="Pfam" id="PF00392">
    <property type="entry name" value="GntR"/>
    <property type="match status" value="1"/>
</dbReference>
<organism evidence="10 11">
    <name type="scientific">Paenibacillus tyrfis</name>
    <dbReference type="NCBI Taxonomy" id="1501230"/>
    <lineage>
        <taxon>Bacteria</taxon>
        <taxon>Bacillati</taxon>
        <taxon>Bacillota</taxon>
        <taxon>Bacilli</taxon>
        <taxon>Bacillales</taxon>
        <taxon>Paenibacillaceae</taxon>
        <taxon>Paenibacillus</taxon>
    </lineage>
</organism>
<evidence type="ECO:0000256" key="1">
    <source>
        <dbReference type="ARBA" id="ARBA00001933"/>
    </source>
</evidence>
<keyword evidence="3" id="KW-0032">Aminotransferase</keyword>
<dbReference type="CDD" id="cd07377">
    <property type="entry name" value="WHTH_GntR"/>
    <property type="match status" value="1"/>
</dbReference>
<dbReference type="SMART" id="SM00345">
    <property type="entry name" value="HTH_GNTR"/>
    <property type="match status" value="1"/>
</dbReference>
<dbReference type="OrthoDB" id="9802601at2"/>
<accession>A0A081NZ30</accession>
<evidence type="ECO:0000256" key="6">
    <source>
        <dbReference type="ARBA" id="ARBA00023015"/>
    </source>
</evidence>
<dbReference type="InterPro" id="IPR051446">
    <property type="entry name" value="HTH_trans_reg/aminotransferase"/>
</dbReference>